<protein>
    <submittedName>
        <fullName evidence="6">LysR family transcriptional regulator</fullName>
    </submittedName>
</protein>
<accession>A0A5B0WVL8</accession>
<dbReference type="SUPFAM" id="SSF46785">
    <property type="entry name" value="Winged helix' DNA-binding domain"/>
    <property type="match status" value="1"/>
</dbReference>
<evidence type="ECO:0000259" key="5">
    <source>
        <dbReference type="PROSITE" id="PS50931"/>
    </source>
</evidence>
<comment type="similarity">
    <text evidence="1">Belongs to the LysR transcriptional regulatory family.</text>
</comment>
<keyword evidence="2" id="KW-0805">Transcription regulation</keyword>
<dbReference type="InterPro" id="IPR036388">
    <property type="entry name" value="WH-like_DNA-bd_sf"/>
</dbReference>
<keyword evidence="3" id="KW-0238">DNA-binding</keyword>
<dbReference type="GO" id="GO:0000976">
    <property type="term" value="F:transcription cis-regulatory region binding"/>
    <property type="evidence" value="ECO:0007669"/>
    <property type="project" value="TreeGrafter"/>
</dbReference>
<feature type="domain" description="HTH lysR-type" evidence="5">
    <location>
        <begin position="1"/>
        <end position="59"/>
    </location>
</feature>
<dbReference type="PROSITE" id="PS50931">
    <property type="entry name" value="HTH_LYSR"/>
    <property type="match status" value="1"/>
</dbReference>
<dbReference type="InterPro" id="IPR005119">
    <property type="entry name" value="LysR_subst-bd"/>
</dbReference>
<reference evidence="6 7" key="1">
    <citation type="submission" date="2019-09" db="EMBL/GenBank/DDBJ databases">
        <authorList>
            <person name="Chen X.-Y."/>
        </authorList>
    </citation>
    <scope>NUCLEOTIDE SEQUENCE [LARGE SCALE GENOMIC DNA]</scope>
    <source>
        <strain evidence="6 7">NY5</strain>
    </source>
</reference>
<sequence length="299" mass="32812">MLSRDTLSALISLATIGNFKSTAATLGVPPVKLTRLVQRAEEDCGFQIFHRSRVATTLTSRGKKLLAACKELDLAAADFEHKLEQIRGKINEELKISCGPLATHTVLLPVLRALLKDRPDITATVAVTAHREPIQQLRAGEIDLFIGDLTHTTAFDDIEVMVLEKREIIFVARPGNPVLSGGPYSLAELLHKSLALPHIHRYWQTAFNDALKEAGVPELPKVPQIECDDYQTLISLAATTDIITAGTQEQLEEALASEVLARISMTARIQYNICCACRDPQAAEALKLAWQAIAENYQA</sequence>
<dbReference type="Gene3D" id="1.10.10.10">
    <property type="entry name" value="Winged helix-like DNA-binding domain superfamily/Winged helix DNA-binding domain"/>
    <property type="match status" value="1"/>
</dbReference>
<dbReference type="EMBL" id="VTUX01000005">
    <property type="protein sequence ID" value="KAA1190547.1"/>
    <property type="molecule type" value="Genomic_DNA"/>
</dbReference>
<evidence type="ECO:0000256" key="3">
    <source>
        <dbReference type="ARBA" id="ARBA00023125"/>
    </source>
</evidence>
<comment type="caution">
    <text evidence="6">The sequence shown here is derived from an EMBL/GenBank/DDBJ whole genome shotgun (WGS) entry which is preliminary data.</text>
</comment>
<dbReference type="InterPro" id="IPR036390">
    <property type="entry name" value="WH_DNA-bd_sf"/>
</dbReference>
<evidence type="ECO:0000256" key="4">
    <source>
        <dbReference type="ARBA" id="ARBA00023163"/>
    </source>
</evidence>
<dbReference type="Pfam" id="PF03466">
    <property type="entry name" value="LysR_substrate"/>
    <property type="match status" value="1"/>
</dbReference>
<dbReference type="SUPFAM" id="SSF53850">
    <property type="entry name" value="Periplasmic binding protein-like II"/>
    <property type="match status" value="1"/>
</dbReference>
<organism evidence="6 7">
    <name type="scientific">Pseudohalioglobus sediminis</name>
    <dbReference type="NCBI Taxonomy" id="2606449"/>
    <lineage>
        <taxon>Bacteria</taxon>
        <taxon>Pseudomonadati</taxon>
        <taxon>Pseudomonadota</taxon>
        <taxon>Gammaproteobacteria</taxon>
        <taxon>Cellvibrionales</taxon>
        <taxon>Halieaceae</taxon>
        <taxon>Pseudohalioglobus</taxon>
    </lineage>
</organism>
<dbReference type="Pfam" id="PF00126">
    <property type="entry name" value="HTH_1"/>
    <property type="match status" value="1"/>
</dbReference>
<dbReference type="PANTHER" id="PTHR30126:SF98">
    <property type="entry name" value="HTH-TYPE TRANSCRIPTIONAL ACTIVATOR BAUR"/>
    <property type="match status" value="1"/>
</dbReference>
<gene>
    <name evidence="6" type="ORF">F0M18_12095</name>
</gene>
<dbReference type="AlphaFoldDB" id="A0A5B0WVL8"/>
<evidence type="ECO:0000313" key="6">
    <source>
        <dbReference type="EMBL" id="KAA1190547.1"/>
    </source>
</evidence>
<dbReference type="Proteomes" id="UP000323708">
    <property type="component" value="Unassembled WGS sequence"/>
</dbReference>
<evidence type="ECO:0000256" key="1">
    <source>
        <dbReference type="ARBA" id="ARBA00009437"/>
    </source>
</evidence>
<proteinExistence type="inferred from homology"/>
<dbReference type="InterPro" id="IPR000847">
    <property type="entry name" value="LysR_HTH_N"/>
</dbReference>
<keyword evidence="4" id="KW-0804">Transcription</keyword>
<dbReference type="Gene3D" id="3.40.190.290">
    <property type="match status" value="1"/>
</dbReference>
<evidence type="ECO:0000313" key="7">
    <source>
        <dbReference type="Proteomes" id="UP000323708"/>
    </source>
</evidence>
<keyword evidence="7" id="KW-1185">Reference proteome</keyword>
<evidence type="ECO:0000256" key="2">
    <source>
        <dbReference type="ARBA" id="ARBA00023015"/>
    </source>
</evidence>
<dbReference type="GO" id="GO:0003700">
    <property type="term" value="F:DNA-binding transcription factor activity"/>
    <property type="evidence" value="ECO:0007669"/>
    <property type="project" value="InterPro"/>
</dbReference>
<dbReference type="PANTHER" id="PTHR30126">
    <property type="entry name" value="HTH-TYPE TRANSCRIPTIONAL REGULATOR"/>
    <property type="match status" value="1"/>
</dbReference>
<name>A0A5B0WVL8_9GAMM</name>